<keyword evidence="3" id="KW-1133">Transmembrane helix</keyword>
<keyword evidence="5" id="KW-1185">Reference proteome</keyword>
<feature type="region of interest" description="Disordered" evidence="2">
    <location>
        <begin position="279"/>
        <end position="315"/>
    </location>
</feature>
<dbReference type="AlphaFoldDB" id="A0A853AUT6"/>
<accession>A0A853AUT6</accession>
<comment type="caution">
    <text evidence="4">The sequence shown here is derived from an EMBL/GenBank/DDBJ whole genome shotgun (WGS) entry which is preliminary data.</text>
</comment>
<evidence type="ECO:0000313" key="4">
    <source>
        <dbReference type="EMBL" id="NYI86420.1"/>
    </source>
</evidence>
<feature type="transmembrane region" description="Helical" evidence="3">
    <location>
        <begin position="159"/>
        <end position="181"/>
    </location>
</feature>
<evidence type="ECO:0000256" key="1">
    <source>
        <dbReference type="SAM" id="Coils"/>
    </source>
</evidence>
<feature type="transmembrane region" description="Helical" evidence="3">
    <location>
        <begin position="127"/>
        <end position="147"/>
    </location>
</feature>
<keyword evidence="3" id="KW-0812">Transmembrane</keyword>
<sequence>MTTFYDHKAERVAAAAQAEEARANAAIKHAQAQAKLMAAQSEQKRLNAKARGEALAAAAGWLRGHVVELALSVIVVVPAVMAWSAMAAYGYEVYGPVGWGLPLFSEAAMWAFAFASHAARKSGKPTGWLQAGVWTFAAVAAALNFLHGATMRGGGVADGVVMALVSVGGVVAHQLITAAPMRSRRTHAERRAARTERIAARRVTRMERAAVRRAVGELDADGTVRLLYAPGVVTLRRSWTGRLRLDSTTLPGAGDDGPTTELDGIDAELRALLADEADAGSVEARPQPDSTTPDSAVDLQESRDGRGSIPEPARRSFDQLRAELRRAVEAGVVDPTSAESIRKTLRCAARTARQLRDDWNDGAAPAVAA</sequence>
<feature type="transmembrane region" description="Helical" evidence="3">
    <location>
        <begin position="69"/>
        <end position="91"/>
    </location>
</feature>
<evidence type="ECO:0000256" key="2">
    <source>
        <dbReference type="SAM" id="MobiDB-lite"/>
    </source>
</evidence>
<dbReference type="EMBL" id="JACCFJ010000001">
    <property type="protein sequence ID" value="NYI86420.1"/>
    <property type="molecule type" value="Genomic_DNA"/>
</dbReference>
<feature type="coiled-coil region" evidence="1">
    <location>
        <begin position="13"/>
        <end position="49"/>
    </location>
</feature>
<proteinExistence type="predicted"/>
<dbReference type="Proteomes" id="UP000587002">
    <property type="component" value="Unassembled WGS sequence"/>
</dbReference>
<protein>
    <recommendedName>
        <fullName evidence="6">DUF2637 domain-containing protein</fullName>
    </recommendedName>
</protein>
<dbReference type="Pfam" id="PF10935">
    <property type="entry name" value="DUF2637"/>
    <property type="match status" value="1"/>
</dbReference>
<dbReference type="InterPro" id="IPR009148">
    <property type="entry name" value="PcsB-like"/>
</dbReference>
<evidence type="ECO:0000313" key="5">
    <source>
        <dbReference type="Proteomes" id="UP000587002"/>
    </source>
</evidence>
<gene>
    <name evidence="4" type="ORF">HNR68_005050</name>
</gene>
<feature type="compositionally biased region" description="Basic and acidic residues" evidence="2">
    <location>
        <begin position="300"/>
        <end position="315"/>
    </location>
</feature>
<keyword evidence="1" id="KW-0175">Coiled coil</keyword>
<organism evidence="4 5">
    <name type="scientific">Saccharopolyspora hordei</name>
    <dbReference type="NCBI Taxonomy" id="1838"/>
    <lineage>
        <taxon>Bacteria</taxon>
        <taxon>Bacillati</taxon>
        <taxon>Actinomycetota</taxon>
        <taxon>Actinomycetes</taxon>
        <taxon>Pseudonocardiales</taxon>
        <taxon>Pseudonocardiaceae</taxon>
        <taxon>Saccharopolyspora</taxon>
    </lineage>
</organism>
<name>A0A853AUT6_9PSEU</name>
<dbReference type="PRINTS" id="PR01852">
    <property type="entry name" value="SIBAPROTEIN"/>
</dbReference>
<dbReference type="RefSeq" id="WP_179724184.1">
    <property type="nucleotide sequence ID" value="NZ_BAABFH010000001.1"/>
</dbReference>
<dbReference type="InterPro" id="IPR021235">
    <property type="entry name" value="DUF2637"/>
</dbReference>
<evidence type="ECO:0008006" key="6">
    <source>
        <dbReference type="Google" id="ProtNLM"/>
    </source>
</evidence>
<reference evidence="4 5" key="1">
    <citation type="submission" date="2020-07" db="EMBL/GenBank/DDBJ databases">
        <title>Sequencing the genomes of 1000 actinobacteria strains.</title>
        <authorList>
            <person name="Klenk H.-P."/>
        </authorList>
    </citation>
    <scope>NUCLEOTIDE SEQUENCE [LARGE SCALE GENOMIC DNA]</scope>
    <source>
        <strain evidence="4 5">DSM 44065</strain>
    </source>
</reference>
<feature type="transmembrane region" description="Helical" evidence="3">
    <location>
        <begin position="97"/>
        <end position="115"/>
    </location>
</feature>
<evidence type="ECO:0000256" key="3">
    <source>
        <dbReference type="SAM" id="Phobius"/>
    </source>
</evidence>
<keyword evidence="3" id="KW-0472">Membrane</keyword>